<dbReference type="PANTHER" id="PTHR46491">
    <property type="entry name" value="CDGSH IRON SULFUR DOMAIN PROTEIN HOMOLOG"/>
    <property type="match status" value="1"/>
</dbReference>
<evidence type="ECO:0000313" key="6">
    <source>
        <dbReference type="EMBL" id="HED12028.1"/>
    </source>
</evidence>
<protein>
    <submittedName>
        <fullName evidence="6">CDGSH iron-sulfur domain-containing protein</fullName>
    </submittedName>
</protein>
<keyword evidence="3" id="KW-0408">Iron</keyword>
<dbReference type="InterPro" id="IPR018967">
    <property type="entry name" value="FeS-contain_CDGSH-typ"/>
</dbReference>
<keyword evidence="2" id="KW-0479">Metal-binding</keyword>
<dbReference type="SMART" id="SM00704">
    <property type="entry name" value="ZnF_CDGSH"/>
    <property type="match status" value="2"/>
</dbReference>
<keyword evidence="1" id="KW-0001">2Fe-2S</keyword>
<evidence type="ECO:0000256" key="1">
    <source>
        <dbReference type="ARBA" id="ARBA00022714"/>
    </source>
</evidence>
<proteinExistence type="predicted"/>
<dbReference type="Gene3D" id="3.40.5.90">
    <property type="entry name" value="CDGSH iron-sulfur domain, mitoNEET-type"/>
    <property type="match status" value="2"/>
</dbReference>
<gene>
    <name evidence="6" type="ORF">ENJ10_15160</name>
</gene>
<sequence>MGKAYIAQKAPFAIEAQEGQKYAWCSCGLSVKQPFCDGSHKGTAFKPITGKYEKSGTVWLCGCKQTGNAPFCDGSHKELKD</sequence>
<keyword evidence="4" id="KW-0411">Iron-sulfur</keyword>
<reference evidence="6" key="1">
    <citation type="journal article" date="2020" name="mSystems">
        <title>Genome- and Community-Level Interaction Insights into Carbon Utilization and Element Cycling Functions of Hydrothermarchaeota in Hydrothermal Sediment.</title>
        <authorList>
            <person name="Zhou Z."/>
            <person name="Liu Y."/>
            <person name="Xu W."/>
            <person name="Pan J."/>
            <person name="Luo Z.H."/>
            <person name="Li M."/>
        </authorList>
    </citation>
    <scope>NUCLEOTIDE SEQUENCE [LARGE SCALE GENOMIC DNA]</scope>
    <source>
        <strain evidence="6">HyVt-456</strain>
    </source>
</reference>
<dbReference type="Pfam" id="PF09360">
    <property type="entry name" value="zf-CDGSH"/>
    <property type="match status" value="2"/>
</dbReference>
<dbReference type="GO" id="GO:0051537">
    <property type="term" value="F:2 iron, 2 sulfur cluster binding"/>
    <property type="evidence" value="ECO:0007669"/>
    <property type="project" value="UniProtKB-KW"/>
</dbReference>
<accession>A0A7V1PVP6</accession>
<dbReference type="Proteomes" id="UP000886005">
    <property type="component" value="Unassembled WGS sequence"/>
</dbReference>
<dbReference type="GO" id="GO:0005737">
    <property type="term" value="C:cytoplasm"/>
    <property type="evidence" value="ECO:0007669"/>
    <property type="project" value="UniProtKB-ARBA"/>
</dbReference>
<evidence type="ECO:0000259" key="5">
    <source>
        <dbReference type="SMART" id="SM00704"/>
    </source>
</evidence>
<comment type="caution">
    <text evidence="6">The sequence shown here is derived from an EMBL/GenBank/DDBJ whole genome shotgun (WGS) entry which is preliminary data.</text>
</comment>
<feature type="domain" description="Iron-binding zinc finger CDGSH type" evidence="5">
    <location>
        <begin position="9"/>
        <end position="46"/>
    </location>
</feature>
<dbReference type="InterPro" id="IPR052950">
    <property type="entry name" value="CISD"/>
</dbReference>
<dbReference type="GO" id="GO:0046872">
    <property type="term" value="F:metal ion binding"/>
    <property type="evidence" value="ECO:0007669"/>
    <property type="project" value="UniProtKB-KW"/>
</dbReference>
<organism evidence="6">
    <name type="scientific">Caldithrix abyssi</name>
    <dbReference type="NCBI Taxonomy" id="187145"/>
    <lineage>
        <taxon>Bacteria</taxon>
        <taxon>Pseudomonadati</taxon>
        <taxon>Calditrichota</taxon>
        <taxon>Calditrichia</taxon>
        <taxon>Calditrichales</taxon>
        <taxon>Calditrichaceae</taxon>
        <taxon>Caldithrix</taxon>
    </lineage>
</organism>
<name>A0A7V1PVP6_CALAY</name>
<dbReference type="EMBL" id="DRLD01000433">
    <property type="protein sequence ID" value="HED12028.1"/>
    <property type="molecule type" value="Genomic_DNA"/>
</dbReference>
<evidence type="ECO:0000256" key="2">
    <source>
        <dbReference type="ARBA" id="ARBA00022723"/>
    </source>
</evidence>
<dbReference type="InterPro" id="IPR042216">
    <property type="entry name" value="MitoNEET_CISD"/>
</dbReference>
<feature type="domain" description="Iron-binding zinc finger CDGSH type" evidence="5">
    <location>
        <begin position="47"/>
        <end position="81"/>
    </location>
</feature>
<evidence type="ECO:0000256" key="4">
    <source>
        <dbReference type="ARBA" id="ARBA00023014"/>
    </source>
</evidence>
<evidence type="ECO:0000256" key="3">
    <source>
        <dbReference type="ARBA" id="ARBA00023004"/>
    </source>
</evidence>
<dbReference type="AlphaFoldDB" id="A0A7V1PVP6"/>
<dbReference type="PANTHER" id="PTHR46491:SF3">
    <property type="entry name" value="CDGSH IRON-SULFUR DOMAIN-CONTAINING PROTEIN 3, MITOCHONDRIAL"/>
    <property type="match status" value="1"/>
</dbReference>